<proteinExistence type="inferred from homology"/>
<evidence type="ECO:0000259" key="2">
    <source>
        <dbReference type="Pfam" id="PF00582"/>
    </source>
</evidence>
<dbReference type="Proteomes" id="UP000479526">
    <property type="component" value="Unassembled WGS sequence"/>
</dbReference>
<comment type="similarity">
    <text evidence="1">Belongs to the universal stress protein A family.</text>
</comment>
<dbReference type="SUPFAM" id="SSF52402">
    <property type="entry name" value="Adenine nucleotide alpha hydrolases-like"/>
    <property type="match status" value="2"/>
</dbReference>
<dbReference type="AlphaFoldDB" id="A0A7C9J5P2"/>
<protein>
    <submittedName>
        <fullName evidence="3">Universal stress protein</fullName>
    </submittedName>
</protein>
<sequence length="286" mass="30137">MSSIIVAGADGSAPALAAVEYAAHDALRRGGELRIVHVREPWVGSRLRELDAVETRYGVQVLTTAEQRARACSPDLAVTTHLATGDVVNRLKDEAGRADALVIGSSGMGGFTGMILGSTSLGLAGHVLGPVIVVREVPSGTHAKVVVGYDGTEDADVALEFAFAEAERRGARLEAVYAWRSPSFSSLSTAYEDLIHCVYDEHTDFVRQKFVARHAEHPHVISEHIGVRGHPVRVLSEESRMADLVVVGSRGLGSLVAATMGSVGHGLLHHALCPVAIVSAEATAGM</sequence>
<evidence type="ECO:0000256" key="1">
    <source>
        <dbReference type="ARBA" id="ARBA00008791"/>
    </source>
</evidence>
<dbReference type="EMBL" id="WXEW01000006">
    <property type="protein sequence ID" value="NAS24520.1"/>
    <property type="molecule type" value="Genomic_DNA"/>
</dbReference>
<evidence type="ECO:0000313" key="3">
    <source>
        <dbReference type="EMBL" id="NAS24520.1"/>
    </source>
</evidence>
<organism evidence="3 4">
    <name type="scientific">Herbidospora solisilvae</name>
    <dbReference type="NCBI Taxonomy" id="2696284"/>
    <lineage>
        <taxon>Bacteria</taxon>
        <taxon>Bacillati</taxon>
        <taxon>Actinomycetota</taxon>
        <taxon>Actinomycetes</taxon>
        <taxon>Streptosporangiales</taxon>
        <taxon>Streptosporangiaceae</taxon>
        <taxon>Herbidospora</taxon>
    </lineage>
</organism>
<dbReference type="InterPro" id="IPR006016">
    <property type="entry name" value="UspA"/>
</dbReference>
<dbReference type="RefSeq" id="WP_161481653.1">
    <property type="nucleotide sequence ID" value="NZ_WXEW01000006.1"/>
</dbReference>
<accession>A0A7C9J5P2</accession>
<gene>
    <name evidence="3" type="ORF">GT755_22870</name>
</gene>
<evidence type="ECO:0000313" key="4">
    <source>
        <dbReference type="Proteomes" id="UP000479526"/>
    </source>
</evidence>
<name>A0A7C9J5P2_9ACTN</name>
<feature type="domain" description="UspA" evidence="2">
    <location>
        <begin position="2"/>
        <end position="135"/>
    </location>
</feature>
<dbReference type="PANTHER" id="PTHR46268">
    <property type="entry name" value="STRESS RESPONSE PROTEIN NHAX"/>
    <property type="match status" value="1"/>
</dbReference>
<reference evidence="3 4" key="1">
    <citation type="submission" date="2020-01" db="EMBL/GenBank/DDBJ databases">
        <title>Herbidospora sp. NEAU-GS84 nov., a novel actinomycete isolated from soil.</title>
        <authorList>
            <person name="Han L."/>
        </authorList>
    </citation>
    <scope>NUCLEOTIDE SEQUENCE [LARGE SCALE GENOMIC DNA]</scope>
    <source>
        <strain evidence="3 4">NEAU-GS84</strain>
    </source>
</reference>
<dbReference type="PANTHER" id="PTHR46268:SF6">
    <property type="entry name" value="UNIVERSAL STRESS PROTEIN UP12"/>
    <property type="match status" value="1"/>
</dbReference>
<feature type="domain" description="UspA" evidence="2">
    <location>
        <begin position="144"/>
        <end position="278"/>
    </location>
</feature>
<dbReference type="Gene3D" id="3.40.50.620">
    <property type="entry name" value="HUPs"/>
    <property type="match status" value="2"/>
</dbReference>
<keyword evidence="4" id="KW-1185">Reference proteome</keyword>
<comment type="caution">
    <text evidence="3">The sequence shown here is derived from an EMBL/GenBank/DDBJ whole genome shotgun (WGS) entry which is preliminary data.</text>
</comment>
<dbReference type="PRINTS" id="PR01438">
    <property type="entry name" value="UNVRSLSTRESS"/>
</dbReference>
<dbReference type="Pfam" id="PF00582">
    <property type="entry name" value="Usp"/>
    <property type="match status" value="2"/>
</dbReference>
<dbReference type="InterPro" id="IPR006015">
    <property type="entry name" value="Universal_stress_UspA"/>
</dbReference>
<dbReference type="InterPro" id="IPR014729">
    <property type="entry name" value="Rossmann-like_a/b/a_fold"/>
</dbReference>